<organism evidence="2 3">
    <name type="scientific">Shewanella electrica</name>
    <dbReference type="NCBI Taxonomy" id="515560"/>
    <lineage>
        <taxon>Bacteria</taxon>
        <taxon>Pseudomonadati</taxon>
        <taxon>Pseudomonadota</taxon>
        <taxon>Gammaproteobacteria</taxon>
        <taxon>Alteromonadales</taxon>
        <taxon>Shewanellaceae</taxon>
        <taxon>Shewanella</taxon>
    </lineage>
</organism>
<evidence type="ECO:0000313" key="2">
    <source>
        <dbReference type="EMBL" id="MCS4557233.1"/>
    </source>
</evidence>
<name>A0ABT2FLL8_9GAMM</name>
<dbReference type="RefSeq" id="WP_238896716.1">
    <property type="nucleotide sequence ID" value="NZ_JAKOGG010000008.1"/>
</dbReference>
<reference evidence="2 3" key="1">
    <citation type="submission" date="2022-02" db="EMBL/GenBank/DDBJ databases">
        <authorList>
            <person name="Zhuang L."/>
        </authorList>
    </citation>
    <scope>NUCLEOTIDE SEQUENCE [LARGE SCALE GENOMIC DNA]</scope>
    <source>
        <strain evidence="2 3">C32</strain>
    </source>
</reference>
<proteinExistence type="predicted"/>
<keyword evidence="1" id="KW-0472">Membrane</keyword>
<feature type="transmembrane region" description="Helical" evidence="1">
    <location>
        <begin position="33"/>
        <end position="52"/>
    </location>
</feature>
<dbReference type="Proteomes" id="UP001201549">
    <property type="component" value="Unassembled WGS sequence"/>
</dbReference>
<comment type="caution">
    <text evidence="2">The sequence shown here is derived from an EMBL/GenBank/DDBJ whole genome shotgun (WGS) entry which is preliminary data.</text>
</comment>
<evidence type="ECO:0000256" key="1">
    <source>
        <dbReference type="SAM" id="Phobius"/>
    </source>
</evidence>
<feature type="transmembrane region" description="Helical" evidence="1">
    <location>
        <begin position="7"/>
        <end position="27"/>
    </location>
</feature>
<evidence type="ECO:0000313" key="3">
    <source>
        <dbReference type="Proteomes" id="UP001201549"/>
    </source>
</evidence>
<reference evidence="3" key="2">
    <citation type="submission" date="2023-07" db="EMBL/GenBank/DDBJ databases">
        <title>Shewanella mangrovi sp. nov., an acetaldehyde- degrading bacterium isolated from mangrove sediment.</title>
        <authorList>
            <person name="Liu Y."/>
        </authorList>
    </citation>
    <scope>NUCLEOTIDE SEQUENCE [LARGE SCALE GENOMIC DNA]</scope>
    <source>
        <strain evidence="3">C32</strain>
    </source>
</reference>
<keyword evidence="1" id="KW-1133">Transmembrane helix</keyword>
<protein>
    <submittedName>
        <fullName evidence="2">Uncharacterized protein</fullName>
    </submittedName>
</protein>
<accession>A0ABT2FLL8</accession>
<sequence>MMRLLRQYHAVLTLLILIAALICYWLGARDSSQLLVVIGCSFEMVFWSRLVLKR</sequence>
<keyword evidence="3" id="KW-1185">Reference proteome</keyword>
<dbReference type="EMBL" id="JAKOGG010000008">
    <property type="protein sequence ID" value="MCS4557233.1"/>
    <property type="molecule type" value="Genomic_DNA"/>
</dbReference>
<gene>
    <name evidence="2" type="ORF">L9G74_12335</name>
</gene>
<keyword evidence="1" id="KW-0812">Transmembrane</keyword>